<organism evidence="1 2">
    <name type="scientific">Eumeta variegata</name>
    <name type="common">Bagworm moth</name>
    <name type="synonym">Eumeta japonica</name>
    <dbReference type="NCBI Taxonomy" id="151549"/>
    <lineage>
        <taxon>Eukaryota</taxon>
        <taxon>Metazoa</taxon>
        <taxon>Ecdysozoa</taxon>
        <taxon>Arthropoda</taxon>
        <taxon>Hexapoda</taxon>
        <taxon>Insecta</taxon>
        <taxon>Pterygota</taxon>
        <taxon>Neoptera</taxon>
        <taxon>Endopterygota</taxon>
        <taxon>Lepidoptera</taxon>
        <taxon>Glossata</taxon>
        <taxon>Ditrysia</taxon>
        <taxon>Tineoidea</taxon>
        <taxon>Psychidae</taxon>
        <taxon>Oiketicinae</taxon>
        <taxon>Eumeta</taxon>
    </lineage>
</organism>
<name>A0A4C1XW87_EUMVA</name>
<dbReference type="Proteomes" id="UP000299102">
    <property type="component" value="Unassembled WGS sequence"/>
</dbReference>
<evidence type="ECO:0000313" key="1">
    <source>
        <dbReference type="EMBL" id="GBP66487.1"/>
    </source>
</evidence>
<accession>A0A4C1XW87</accession>
<gene>
    <name evidence="1" type="ORF">EVAR_85634_1</name>
</gene>
<proteinExistence type="predicted"/>
<evidence type="ECO:0000313" key="2">
    <source>
        <dbReference type="Proteomes" id="UP000299102"/>
    </source>
</evidence>
<dbReference type="EMBL" id="BGZK01000958">
    <property type="protein sequence ID" value="GBP66487.1"/>
    <property type="molecule type" value="Genomic_DNA"/>
</dbReference>
<reference evidence="1 2" key="1">
    <citation type="journal article" date="2019" name="Commun. Biol.">
        <title>The bagworm genome reveals a unique fibroin gene that provides high tensile strength.</title>
        <authorList>
            <person name="Kono N."/>
            <person name="Nakamura H."/>
            <person name="Ohtoshi R."/>
            <person name="Tomita M."/>
            <person name="Numata K."/>
            <person name="Arakawa K."/>
        </authorList>
    </citation>
    <scope>NUCLEOTIDE SEQUENCE [LARGE SCALE GENOMIC DNA]</scope>
</reference>
<sequence length="108" mass="12176">MCYQCRQFTASLLDKNRKYDKGRNVVMEPNCDDGRESEWTDIEWDYEGELHRARPDGTCECRRRVTCPMDDSRGVSLRHRMSPETVIGSCSPARPGAVCGGRVEGSSG</sequence>
<comment type="caution">
    <text evidence="1">The sequence shown here is derived from an EMBL/GenBank/DDBJ whole genome shotgun (WGS) entry which is preliminary data.</text>
</comment>
<dbReference type="AlphaFoldDB" id="A0A4C1XW87"/>
<protein>
    <submittedName>
        <fullName evidence="1">Uncharacterized protein</fullName>
    </submittedName>
</protein>
<keyword evidence="2" id="KW-1185">Reference proteome</keyword>